<feature type="domain" description="HTH araC/xylS-type" evidence="4">
    <location>
        <begin position="152"/>
        <end position="250"/>
    </location>
</feature>
<dbReference type="PROSITE" id="PS00041">
    <property type="entry name" value="HTH_ARAC_FAMILY_1"/>
    <property type="match status" value="1"/>
</dbReference>
<evidence type="ECO:0000256" key="1">
    <source>
        <dbReference type="ARBA" id="ARBA00023015"/>
    </source>
</evidence>
<keyword evidence="2" id="KW-0238">DNA-binding</keyword>
<keyword evidence="3" id="KW-0804">Transcription</keyword>
<protein>
    <submittedName>
        <fullName evidence="5">Regulatory protein SoxS</fullName>
    </submittedName>
</protein>
<dbReference type="PRINTS" id="PR00032">
    <property type="entry name" value="HTHARAC"/>
</dbReference>
<dbReference type="AlphaFoldDB" id="A0A0H2M8L7"/>
<evidence type="ECO:0000259" key="4">
    <source>
        <dbReference type="PROSITE" id="PS01124"/>
    </source>
</evidence>
<dbReference type="InterPro" id="IPR018062">
    <property type="entry name" value="HTH_AraC-typ_CS"/>
</dbReference>
<sequence>MTYLRSVLFESGSVSCQLATLDTAEPGWSPPYRVQGPRLLLPLTQRFECRLDADAFVCDPAAALWLSPDGPYQLKHPMAGQRSVVLTLAEDLAPTGRAYLPLGSQVLLRRCLQAHAMQAIDALEMQEHLAGLIRSVRPADRPGPSKIHRAVERARDYIAAAPERSDTLDEIAKAVHCSAFHLARRFRMHTGTSLHGLRNQLRMTLALDRLREGERSISALAADLGFASHAHFTVAFRRAFGMAPSQMRTNLEARRLH</sequence>
<dbReference type="RefSeq" id="WP_047782949.1">
    <property type="nucleotide sequence ID" value="NZ_JZWI01000002.1"/>
</dbReference>
<dbReference type="InterPro" id="IPR050204">
    <property type="entry name" value="AraC_XylS_family_regulators"/>
</dbReference>
<dbReference type="GO" id="GO:0003700">
    <property type="term" value="F:DNA-binding transcription factor activity"/>
    <property type="evidence" value="ECO:0007669"/>
    <property type="project" value="InterPro"/>
</dbReference>
<proteinExistence type="predicted"/>
<dbReference type="PANTHER" id="PTHR46796">
    <property type="entry name" value="HTH-TYPE TRANSCRIPTIONAL ACTIVATOR RHAS-RELATED"/>
    <property type="match status" value="1"/>
</dbReference>
<dbReference type="GO" id="GO:0043565">
    <property type="term" value="F:sequence-specific DNA binding"/>
    <property type="evidence" value="ECO:0007669"/>
    <property type="project" value="InterPro"/>
</dbReference>
<dbReference type="EMBL" id="JZWI01000002">
    <property type="protein sequence ID" value="KLN58481.1"/>
    <property type="molecule type" value="Genomic_DNA"/>
</dbReference>
<comment type="caution">
    <text evidence="5">The sequence shown here is derived from an EMBL/GenBank/DDBJ whole genome shotgun (WGS) entry which is preliminary data.</text>
</comment>
<dbReference type="PANTHER" id="PTHR46796:SF2">
    <property type="entry name" value="TRANSCRIPTIONAL REGULATORY PROTEIN"/>
    <property type="match status" value="1"/>
</dbReference>
<dbReference type="InterPro" id="IPR020449">
    <property type="entry name" value="Tscrpt_reg_AraC-type_HTH"/>
</dbReference>
<accession>A0A0H2M8L7</accession>
<dbReference type="PATRIC" id="fig|34073.19.peg.202"/>
<dbReference type="InterPro" id="IPR018060">
    <property type="entry name" value="HTH_AraC"/>
</dbReference>
<dbReference type="InterPro" id="IPR009057">
    <property type="entry name" value="Homeodomain-like_sf"/>
</dbReference>
<evidence type="ECO:0000256" key="3">
    <source>
        <dbReference type="ARBA" id="ARBA00023163"/>
    </source>
</evidence>
<reference evidence="5 6" key="1">
    <citation type="submission" date="2015-03" db="EMBL/GenBank/DDBJ databases">
        <title>Genome sequence of Variovorax paradoxus TBEA6.</title>
        <authorList>
            <person name="Poehlein A."/>
            <person name="Schuldes J."/>
            <person name="Wuebbeler J.H."/>
            <person name="Hiessl S."/>
            <person name="Steinbuechel A."/>
            <person name="Daniel R."/>
        </authorList>
    </citation>
    <scope>NUCLEOTIDE SEQUENCE [LARGE SCALE GENOMIC DNA]</scope>
    <source>
        <strain evidence="5 6">TBEA6</strain>
    </source>
</reference>
<keyword evidence="1" id="KW-0805">Transcription regulation</keyword>
<organism evidence="5 6">
    <name type="scientific">Variovorax paradoxus</name>
    <dbReference type="NCBI Taxonomy" id="34073"/>
    <lineage>
        <taxon>Bacteria</taxon>
        <taxon>Pseudomonadati</taxon>
        <taxon>Pseudomonadota</taxon>
        <taxon>Betaproteobacteria</taxon>
        <taxon>Burkholderiales</taxon>
        <taxon>Comamonadaceae</taxon>
        <taxon>Variovorax</taxon>
    </lineage>
</organism>
<keyword evidence="6" id="KW-1185">Reference proteome</keyword>
<dbReference type="SUPFAM" id="SSF46689">
    <property type="entry name" value="Homeodomain-like"/>
    <property type="match status" value="2"/>
</dbReference>
<evidence type="ECO:0000256" key="2">
    <source>
        <dbReference type="ARBA" id="ARBA00023125"/>
    </source>
</evidence>
<evidence type="ECO:0000313" key="6">
    <source>
        <dbReference type="Proteomes" id="UP000035170"/>
    </source>
</evidence>
<dbReference type="Proteomes" id="UP000035170">
    <property type="component" value="Unassembled WGS sequence"/>
</dbReference>
<dbReference type="SMART" id="SM00342">
    <property type="entry name" value="HTH_ARAC"/>
    <property type="match status" value="1"/>
</dbReference>
<dbReference type="PROSITE" id="PS01124">
    <property type="entry name" value="HTH_ARAC_FAMILY_2"/>
    <property type="match status" value="1"/>
</dbReference>
<gene>
    <name evidence="5" type="primary">soxS</name>
    <name evidence="5" type="ORF">VPARA_02020</name>
</gene>
<name>A0A0H2M8L7_VARPD</name>
<dbReference type="Gene3D" id="1.10.10.60">
    <property type="entry name" value="Homeodomain-like"/>
    <property type="match status" value="2"/>
</dbReference>
<evidence type="ECO:0000313" key="5">
    <source>
        <dbReference type="EMBL" id="KLN58481.1"/>
    </source>
</evidence>
<dbReference type="Pfam" id="PF12833">
    <property type="entry name" value="HTH_18"/>
    <property type="match status" value="1"/>
</dbReference>